<evidence type="ECO:0000313" key="2">
    <source>
        <dbReference type="EMBL" id="AUO19760.1"/>
    </source>
</evidence>
<sequence length="193" mass="21944">MLGFGNKRQRPAAGGYREQGNDYTPPQSQTAGYQGGYQNTQMGQPQTAEYPGGYQNAQQMGQFAGYGEDQQDLQDYINKRTSEIDAQVKEFSEKNPNFDMRREMQNPKFCNYVWGNGLSIEDAYYLCHREEQNYGDSQYRSRGEKPSAERRITENGTGKAGSGAMVKKNPEELTDDELDEIVKRVRNGEKISF</sequence>
<dbReference type="Proteomes" id="UP000235589">
    <property type="component" value="Chromosome"/>
</dbReference>
<evidence type="ECO:0000256" key="1">
    <source>
        <dbReference type="SAM" id="MobiDB-lite"/>
    </source>
</evidence>
<feature type="region of interest" description="Disordered" evidence="1">
    <location>
        <begin position="135"/>
        <end position="173"/>
    </location>
</feature>
<name>A0A2K9P3G3_9FIRM</name>
<keyword evidence="3" id="KW-1185">Reference proteome</keyword>
<dbReference type="AlphaFoldDB" id="A0A2K9P3G3"/>
<accession>A0A2K9P3G3</accession>
<dbReference type="RefSeq" id="WP_102365936.1">
    <property type="nucleotide sequence ID" value="NZ_CP020991.1"/>
</dbReference>
<dbReference type="KEGG" id="mpec:B9O19_01603"/>
<feature type="compositionally biased region" description="Basic and acidic residues" evidence="1">
    <location>
        <begin position="139"/>
        <end position="153"/>
    </location>
</feature>
<dbReference type="OrthoDB" id="2081727at2"/>
<evidence type="ECO:0000313" key="3">
    <source>
        <dbReference type="Proteomes" id="UP000235589"/>
    </source>
</evidence>
<feature type="compositionally biased region" description="Polar residues" evidence="1">
    <location>
        <begin position="21"/>
        <end position="47"/>
    </location>
</feature>
<gene>
    <name evidence="2" type="ORF">B9O19_01603</name>
</gene>
<protein>
    <submittedName>
        <fullName evidence="2">Uncharacterized protein</fullName>
    </submittedName>
</protein>
<proteinExistence type="predicted"/>
<organism evidence="2 3">
    <name type="scientific">Monoglobus pectinilyticus</name>
    <dbReference type="NCBI Taxonomy" id="1981510"/>
    <lineage>
        <taxon>Bacteria</taxon>
        <taxon>Bacillati</taxon>
        <taxon>Bacillota</taxon>
        <taxon>Clostridia</taxon>
        <taxon>Monoglobales</taxon>
        <taxon>Monoglobaceae</taxon>
        <taxon>Monoglobus</taxon>
    </lineage>
</organism>
<dbReference type="GeneID" id="98062993"/>
<feature type="region of interest" description="Disordered" evidence="1">
    <location>
        <begin position="1"/>
        <end position="54"/>
    </location>
</feature>
<dbReference type="EMBL" id="CP020991">
    <property type="protein sequence ID" value="AUO19760.1"/>
    <property type="molecule type" value="Genomic_DNA"/>
</dbReference>
<reference evidence="2 3" key="1">
    <citation type="submission" date="2017-04" db="EMBL/GenBank/DDBJ databases">
        <title>Monoglobus pectinilyticus 14 draft genome.</title>
        <authorList>
            <person name="Kim C."/>
            <person name="Rosendale D.I."/>
            <person name="Kelly W.J."/>
            <person name="Tannock G.W."/>
            <person name="Patchett M.L."/>
            <person name="Jordens J.Z."/>
        </authorList>
    </citation>
    <scope>NUCLEOTIDE SEQUENCE [LARGE SCALE GENOMIC DNA]</scope>
    <source>
        <strain evidence="2 3">14</strain>
    </source>
</reference>